<evidence type="ECO:0000313" key="4">
    <source>
        <dbReference type="Proteomes" id="UP000245639"/>
    </source>
</evidence>
<keyword evidence="4" id="KW-1185">Reference proteome</keyword>
<dbReference type="RefSeq" id="WP_116706990.1">
    <property type="nucleotide sequence ID" value="NZ_QEKW01000002.1"/>
</dbReference>
<dbReference type="Proteomes" id="UP000245639">
    <property type="component" value="Unassembled WGS sequence"/>
</dbReference>
<feature type="transmembrane region" description="Helical" evidence="2">
    <location>
        <begin position="100"/>
        <end position="117"/>
    </location>
</feature>
<evidence type="ECO:0000313" key="3">
    <source>
        <dbReference type="EMBL" id="PVZ12886.1"/>
    </source>
</evidence>
<evidence type="ECO:0000256" key="1">
    <source>
        <dbReference type="SAM" id="MobiDB-lite"/>
    </source>
</evidence>
<dbReference type="EMBL" id="QEKW01000002">
    <property type="protein sequence ID" value="PVZ12886.1"/>
    <property type="molecule type" value="Genomic_DNA"/>
</dbReference>
<keyword evidence="2" id="KW-0472">Membrane</keyword>
<feature type="compositionally biased region" description="Low complexity" evidence="1">
    <location>
        <begin position="144"/>
        <end position="167"/>
    </location>
</feature>
<dbReference type="AlphaFoldDB" id="A0A2U1FL85"/>
<feature type="region of interest" description="Disordered" evidence="1">
    <location>
        <begin position="144"/>
        <end position="180"/>
    </location>
</feature>
<accession>A0A2U1FL85</accession>
<reference evidence="3 4" key="1">
    <citation type="submission" date="2018-04" db="EMBL/GenBank/DDBJ databases">
        <title>Genomic Encyclopedia of Type Strains, Phase IV (KMG-IV): sequencing the most valuable type-strain genomes for metagenomic binning, comparative biology and taxonomic classification.</title>
        <authorList>
            <person name="Goeker M."/>
        </authorList>
    </citation>
    <scope>NUCLEOTIDE SEQUENCE [LARGE SCALE GENOMIC DNA]</scope>
    <source>
        <strain evidence="3 4">DSM 45771</strain>
    </source>
</reference>
<name>A0A2U1FL85_9PSEU</name>
<protein>
    <submittedName>
        <fullName evidence="3">Uncharacterized protein</fullName>
    </submittedName>
</protein>
<feature type="transmembrane region" description="Helical" evidence="2">
    <location>
        <begin position="37"/>
        <end position="55"/>
    </location>
</feature>
<comment type="caution">
    <text evidence="3">The sequence shown here is derived from an EMBL/GenBank/DDBJ whole genome shotgun (WGS) entry which is preliminary data.</text>
</comment>
<proteinExistence type="predicted"/>
<sequence>MTPEPAAAPRAVLLGVSAAVLGVAAHGEAGGAVAATAPATVVAVLVVLATALVGARPGSPGRTVGVLAAGQLALHLSLPAGHTDHAHHGPAATPHGPGMVLAHLAVAVVVGGAIVRADRAAREAFTRVGTAWRWWPVLLAGVTPPAGPRPRTGRPGPAAPGAAARAAVGHHPRRGPPSTR</sequence>
<gene>
    <name evidence="3" type="ORF">C8D89_10234</name>
</gene>
<evidence type="ECO:0000256" key="2">
    <source>
        <dbReference type="SAM" id="Phobius"/>
    </source>
</evidence>
<keyword evidence="2" id="KW-0812">Transmembrane</keyword>
<keyword evidence="2" id="KW-1133">Transmembrane helix</keyword>
<organism evidence="3 4">
    <name type="scientific">Actinomycetospora cinnamomea</name>
    <dbReference type="NCBI Taxonomy" id="663609"/>
    <lineage>
        <taxon>Bacteria</taxon>
        <taxon>Bacillati</taxon>
        <taxon>Actinomycetota</taxon>
        <taxon>Actinomycetes</taxon>
        <taxon>Pseudonocardiales</taxon>
        <taxon>Pseudonocardiaceae</taxon>
        <taxon>Actinomycetospora</taxon>
    </lineage>
</organism>